<evidence type="ECO:0000313" key="1">
    <source>
        <dbReference type="EMBL" id="TKG58905.1"/>
    </source>
</evidence>
<dbReference type="Proteomes" id="UP000309992">
    <property type="component" value="Unassembled WGS sequence"/>
</dbReference>
<organism evidence="1 2">
    <name type="scientific">Prauserella endophytica</name>
    <dbReference type="NCBI Taxonomy" id="1592324"/>
    <lineage>
        <taxon>Bacteria</taxon>
        <taxon>Bacillati</taxon>
        <taxon>Actinomycetota</taxon>
        <taxon>Actinomycetes</taxon>
        <taxon>Pseudonocardiales</taxon>
        <taxon>Pseudonocardiaceae</taxon>
        <taxon>Prauserella</taxon>
        <taxon>Prauserella coralliicola group</taxon>
    </lineage>
</organism>
<name>A0ABY2RSU6_9PSEU</name>
<reference evidence="1 2" key="1">
    <citation type="journal article" date="2015" name="Antonie Van Leeuwenhoek">
        <title>Prauserella endophytica sp. nov., an endophytic actinobacterium isolated from Tamarix taklamakanensis.</title>
        <authorList>
            <person name="Liu J.M."/>
            <person name="Habden X."/>
            <person name="Guo L."/>
            <person name="Tuo L."/>
            <person name="Jiang Z.K."/>
            <person name="Liu S.W."/>
            <person name="Liu X.F."/>
            <person name="Chen L."/>
            <person name="Li R.F."/>
            <person name="Zhang Y.Q."/>
            <person name="Sun C.H."/>
        </authorList>
    </citation>
    <scope>NUCLEOTIDE SEQUENCE [LARGE SCALE GENOMIC DNA]</scope>
    <source>
        <strain evidence="1 2">CGMCC 4.7182</strain>
    </source>
</reference>
<keyword evidence="2" id="KW-1185">Reference proteome</keyword>
<gene>
    <name evidence="1" type="ORF">FCN18_37465</name>
</gene>
<dbReference type="RefSeq" id="WP_137097434.1">
    <property type="nucleotide sequence ID" value="NZ_SWMS01000049.1"/>
</dbReference>
<proteinExistence type="predicted"/>
<comment type="caution">
    <text evidence="1">The sequence shown here is derived from an EMBL/GenBank/DDBJ whole genome shotgun (WGS) entry which is preliminary data.</text>
</comment>
<evidence type="ECO:0000313" key="2">
    <source>
        <dbReference type="Proteomes" id="UP000309992"/>
    </source>
</evidence>
<sequence>MFQRAAGQAYNGETPVSQWAWEPQSPTESLIRWGTPQDWDTDTDPYKEKFVHDGDWVYLEGWYDNQTFWRLEVTQWISDYDCKTNRQKLPPGRQAYVKWQVPAAGTENGYCLFAQGTIVDDRWGIRVMYAHQQKWSAGTVSTKYFGTIPALKQNEVWWDDRGSEFRVKLRRDCYIGKGKGMALRIDNFEVYKPWVTKSRYDLKHTWTY</sequence>
<accession>A0ABY2RSU6</accession>
<protein>
    <submittedName>
        <fullName evidence="1">Uncharacterized protein</fullName>
    </submittedName>
</protein>
<dbReference type="EMBL" id="SWMS01000049">
    <property type="protein sequence ID" value="TKG58905.1"/>
    <property type="molecule type" value="Genomic_DNA"/>
</dbReference>